<dbReference type="EMBL" id="VCDI01000002">
    <property type="protein sequence ID" value="TLU73214.1"/>
    <property type="molecule type" value="Genomic_DNA"/>
</dbReference>
<evidence type="ECO:0008006" key="3">
    <source>
        <dbReference type="Google" id="ProtNLM"/>
    </source>
</evidence>
<organism evidence="1 2">
    <name type="scientific">Lichenicoccus roseus</name>
    <dbReference type="NCBI Taxonomy" id="2683649"/>
    <lineage>
        <taxon>Bacteria</taxon>
        <taxon>Pseudomonadati</taxon>
        <taxon>Pseudomonadota</taxon>
        <taxon>Alphaproteobacteria</taxon>
        <taxon>Acetobacterales</taxon>
        <taxon>Acetobacteraceae</taxon>
        <taxon>Lichenicoccus</taxon>
    </lineage>
</organism>
<dbReference type="AlphaFoldDB" id="A0A5R9J6G9"/>
<evidence type="ECO:0000313" key="2">
    <source>
        <dbReference type="Proteomes" id="UP000305654"/>
    </source>
</evidence>
<keyword evidence="2" id="KW-1185">Reference proteome</keyword>
<protein>
    <recommendedName>
        <fullName evidence="3">Universal stress protein</fullName>
    </recommendedName>
</protein>
<proteinExistence type="predicted"/>
<gene>
    <name evidence="1" type="ORF">FE263_07285</name>
</gene>
<evidence type="ECO:0000313" key="1">
    <source>
        <dbReference type="EMBL" id="TLU73214.1"/>
    </source>
</evidence>
<reference evidence="1 2" key="1">
    <citation type="submission" date="2019-05" db="EMBL/GenBank/DDBJ databases">
        <authorList>
            <person name="Pankratov T."/>
            <person name="Grouzdev D."/>
        </authorList>
    </citation>
    <scope>NUCLEOTIDE SEQUENCE [LARGE SCALE GENOMIC DNA]</scope>
    <source>
        <strain evidence="1 2">KEBCLARHB70R</strain>
    </source>
</reference>
<accession>A0A5R9J6G9</accession>
<dbReference type="Proteomes" id="UP000305654">
    <property type="component" value="Unassembled WGS sequence"/>
</dbReference>
<comment type="caution">
    <text evidence="1">The sequence shown here is derived from an EMBL/GenBank/DDBJ whole genome shotgun (WGS) entry which is preliminary data.</text>
</comment>
<name>A0A5R9J6G9_9PROT</name>
<sequence length="168" mass="17889">MSRAKSPSTIARFVLPATVVGIHDPDQLAHLARLLEQNDPARQDVVLVAVHAGAPGEGEGEDAEQIVGDWETRVFTTAVAAAEDAGKPVALVGTSGKRPYRVVLEAASCLQLQRVVFGASELGIGRQARQIRADWHDIGENRPVRLEILPDDGPATRIELEPAVAAHG</sequence>
<dbReference type="RefSeq" id="WP_138325295.1">
    <property type="nucleotide sequence ID" value="NZ_VCDI01000002.1"/>
</dbReference>